<evidence type="ECO:0000256" key="2">
    <source>
        <dbReference type="ARBA" id="ARBA00007951"/>
    </source>
</evidence>
<dbReference type="PRINTS" id="PR00741">
    <property type="entry name" value="GLHYDRLASE29"/>
</dbReference>
<dbReference type="RefSeq" id="WP_348391934.1">
    <property type="nucleotide sequence ID" value="NZ_CP134145.1"/>
</dbReference>
<comment type="function">
    <text evidence="1">Alpha-L-fucosidase is responsible for hydrolyzing the alpha-1,6-linked fucose joined to the reducing-end N-acetylglucosamine of the carbohydrate moieties of glycoproteins.</text>
</comment>
<comment type="similarity">
    <text evidence="2">Belongs to the glycosyl hydrolase 29 family.</text>
</comment>
<dbReference type="EC" id="3.2.1.51" evidence="3"/>
<feature type="signal peptide" evidence="7">
    <location>
        <begin position="1"/>
        <end position="26"/>
    </location>
</feature>
<reference evidence="11" key="1">
    <citation type="submission" date="2023-09" db="EMBL/GenBank/DDBJ databases">
        <authorList>
            <person name="Zhang C."/>
        </authorList>
    </citation>
    <scope>NUCLEOTIDE SEQUENCE [LARGE SCALE GENOMIC DNA]</scope>
    <source>
        <strain evidence="11">SQ149</strain>
    </source>
</reference>
<evidence type="ECO:0000256" key="6">
    <source>
        <dbReference type="ARBA" id="ARBA00023295"/>
    </source>
</evidence>
<evidence type="ECO:0000256" key="1">
    <source>
        <dbReference type="ARBA" id="ARBA00004071"/>
    </source>
</evidence>
<evidence type="ECO:0000313" key="10">
    <source>
        <dbReference type="EMBL" id="WNC72819.1"/>
    </source>
</evidence>
<dbReference type="PANTHER" id="PTHR10030:SF37">
    <property type="entry name" value="ALPHA-L-FUCOSIDASE-RELATED"/>
    <property type="match status" value="1"/>
</dbReference>
<evidence type="ECO:0000259" key="8">
    <source>
        <dbReference type="Pfam" id="PF01120"/>
    </source>
</evidence>
<accession>A0ABY9TW79</accession>
<dbReference type="Gene3D" id="2.60.40.1180">
    <property type="entry name" value="Golgi alpha-mannosidase II"/>
    <property type="match status" value="1"/>
</dbReference>
<sequence length="521" mass="57779">MNKKNISKAIYAALFSLPLISMSAQASQAEIGCTSEELAVHNAMSEGEKQKFYGFEGSGIPCSTEMKTLTNEWQELNSSAAKQRGRDRFRENKYGMFIHWGLYSTLGGVYQGEKMEDGGTGPSVAEWIMRRKEIPRSEYAKLANNFNPVKFDAEQWVDIAKAAGMKYIVITSKHHDGFALFDSKVNDFNVVKATPFKRDIIKELEQACKKAGLAFGVYYSNALDWRDGGDSGLKDYGPGPGIKPRRGAFVNKFDPSPVTFDEYIENKSLPQVKELLANYDLSQIWFDTPIYIPPKHSIDFYRTVYDANPEILINARIGNGFADIGTPGDNVIPDKASANTWEGIATTNHSWGYKSYDNDWKSPLETLYWLIANVSRGGNFLLNVGPMGSGEIPAQSVSNLVAVGDWLKVNGEAIYGTVPWTLDHEGPTQIIRKGKNKTGNFDFTNKDFWFTQKGDKVYVISLSRPAANNITVASLKGLGISSIRLLGQPDVITWQEGVEGIDIKLPTLTNKGIGYALEVSF</sequence>
<name>A0ABY9TW79_9GAMM</name>
<feature type="chain" id="PRO_5045427155" description="alpha-L-fucosidase" evidence="7">
    <location>
        <begin position="27"/>
        <end position="521"/>
    </location>
</feature>
<dbReference type="InterPro" id="IPR013780">
    <property type="entry name" value="Glyco_hydro_b"/>
</dbReference>
<dbReference type="Proteomes" id="UP001258994">
    <property type="component" value="Chromosome"/>
</dbReference>
<dbReference type="InterPro" id="IPR031919">
    <property type="entry name" value="Fucosidase_C"/>
</dbReference>
<evidence type="ECO:0000256" key="5">
    <source>
        <dbReference type="ARBA" id="ARBA00022801"/>
    </source>
</evidence>
<evidence type="ECO:0000256" key="4">
    <source>
        <dbReference type="ARBA" id="ARBA00022729"/>
    </source>
</evidence>
<dbReference type="SMART" id="SM00812">
    <property type="entry name" value="Alpha_L_fucos"/>
    <property type="match status" value="1"/>
</dbReference>
<feature type="domain" description="Alpha-L-fucosidase C-terminal" evidence="9">
    <location>
        <begin position="442"/>
        <end position="511"/>
    </location>
</feature>
<keyword evidence="11" id="KW-1185">Reference proteome</keyword>
<dbReference type="PANTHER" id="PTHR10030">
    <property type="entry name" value="ALPHA-L-FUCOSIDASE"/>
    <property type="match status" value="1"/>
</dbReference>
<evidence type="ECO:0000259" key="9">
    <source>
        <dbReference type="Pfam" id="PF16757"/>
    </source>
</evidence>
<proteinExistence type="inferred from homology"/>
<protein>
    <recommendedName>
        <fullName evidence="3">alpha-L-fucosidase</fullName>
        <ecNumber evidence="3">3.2.1.51</ecNumber>
    </recommendedName>
</protein>
<evidence type="ECO:0000256" key="7">
    <source>
        <dbReference type="SAM" id="SignalP"/>
    </source>
</evidence>
<organism evidence="10 11">
    <name type="scientific">Thalassotalea psychrophila</name>
    <dbReference type="NCBI Taxonomy" id="3065647"/>
    <lineage>
        <taxon>Bacteria</taxon>
        <taxon>Pseudomonadati</taxon>
        <taxon>Pseudomonadota</taxon>
        <taxon>Gammaproteobacteria</taxon>
        <taxon>Alteromonadales</taxon>
        <taxon>Colwelliaceae</taxon>
        <taxon>Thalassotalea</taxon>
    </lineage>
</organism>
<keyword evidence="6" id="KW-0326">Glycosidase</keyword>
<keyword evidence="4 7" id="KW-0732">Signal</keyword>
<dbReference type="Gene3D" id="3.20.20.80">
    <property type="entry name" value="Glycosidases"/>
    <property type="match status" value="1"/>
</dbReference>
<keyword evidence="5" id="KW-0378">Hydrolase</keyword>
<dbReference type="InterPro" id="IPR016286">
    <property type="entry name" value="FUC_metazoa-typ"/>
</dbReference>
<dbReference type="InterPro" id="IPR017853">
    <property type="entry name" value="GH"/>
</dbReference>
<dbReference type="Pfam" id="PF16757">
    <property type="entry name" value="Fucosidase_C"/>
    <property type="match status" value="1"/>
</dbReference>
<dbReference type="InterPro" id="IPR057739">
    <property type="entry name" value="Glyco_hydro_29_N"/>
</dbReference>
<dbReference type="InterPro" id="IPR000933">
    <property type="entry name" value="Glyco_hydro_29"/>
</dbReference>
<dbReference type="EMBL" id="CP134145">
    <property type="protein sequence ID" value="WNC72819.1"/>
    <property type="molecule type" value="Genomic_DNA"/>
</dbReference>
<feature type="domain" description="Glycoside hydrolase family 29 N-terminal" evidence="8">
    <location>
        <begin position="71"/>
        <end position="412"/>
    </location>
</feature>
<evidence type="ECO:0000256" key="3">
    <source>
        <dbReference type="ARBA" id="ARBA00012662"/>
    </source>
</evidence>
<evidence type="ECO:0000313" key="11">
    <source>
        <dbReference type="Proteomes" id="UP001258994"/>
    </source>
</evidence>
<dbReference type="SUPFAM" id="SSF51445">
    <property type="entry name" value="(Trans)glycosidases"/>
    <property type="match status" value="1"/>
</dbReference>
<gene>
    <name evidence="10" type="ORF">RGQ13_02255</name>
</gene>
<dbReference type="Pfam" id="PF01120">
    <property type="entry name" value="Alpha_L_fucos"/>
    <property type="match status" value="1"/>
</dbReference>